<gene>
    <name evidence="4" type="ORF">Z520_11477</name>
</gene>
<protein>
    <recommendedName>
        <fullName evidence="6">3-oxoacyl-[acyl-carrier protein] reductase</fullName>
    </recommendedName>
</protein>
<dbReference type="VEuPathDB" id="FungiDB:Z520_11477"/>
<dbReference type="STRING" id="1442371.A0A0D2JQR1"/>
<sequence length="284" mass="30576">MASERLSQIERHLADPSRIDDQVVLITGAGQGIGRSAALLLASKGAKIGINDLDRDKAQEVVNEILAKGGQAECYPGDVLDPLFPGSFVAAILKKWGKINCLINNAGFCHDGAIHKMADEKFDIIMKVHNYTPFRMIRALSTHWMDPANLDMAKSIVNVSSTSGLHGSMGQINYATAKAGIVGLTKTVASEWGRYNVRCNAIAFGWVDTRITRPPSGSTSLVVDGQKIQLGIPLNAKRWRDTSDIPLGRPGTADEAACVMLFLVSPLSSYITGTCIECTGGRFM</sequence>
<evidence type="ECO:0008006" key="6">
    <source>
        <dbReference type="Google" id="ProtNLM"/>
    </source>
</evidence>
<dbReference type="EMBL" id="KN848100">
    <property type="protein sequence ID" value="KIX92814.1"/>
    <property type="molecule type" value="Genomic_DNA"/>
</dbReference>
<dbReference type="InterPro" id="IPR020904">
    <property type="entry name" value="Sc_DH/Rdtase_CS"/>
</dbReference>
<evidence type="ECO:0000256" key="1">
    <source>
        <dbReference type="ARBA" id="ARBA00006484"/>
    </source>
</evidence>
<evidence type="ECO:0000256" key="3">
    <source>
        <dbReference type="ARBA" id="ARBA00023002"/>
    </source>
</evidence>
<comment type="similarity">
    <text evidence="1">Belongs to the short-chain dehydrogenases/reductases (SDR) family.</text>
</comment>
<dbReference type="GeneID" id="27717223"/>
<evidence type="ECO:0000313" key="4">
    <source>
        <dbReference type="EMBL" id="KIX92814.1"/>
    </source>
</evidence>
<dbReference type="PROSITE" id="PS00061">
    <property type="entry name" value="ADH_SHORT"/>
    <property type="match status" value="1"/>
</dbReference>
<reference evidence="4 5" key="1">
    <citation type="submission" date="2015-01" db="EMBL/GenBank/DDBJ databases">
        <title>The Genome Sequence of Fonsecaea multimorphosa CBS 102226.</title>
        <authorList>
            <consortium name="The Broad Institute Genomics Platform"/>
            <person name="Cuomo C."/>
            <person name="de Hoog S."/>
            <person name="Gorbushina A."/>
            <person name="Stielow B."/>
            <person name="Teixiera M."/>
            <person name="Abouelleil A."/>
            <person name="Chapman S.B."/>
            <person name="Priest M."/>
            <person name="Young S.K."/>
            <person name="Wortman J."/>
            <person name="Nusbaum C."/>
            <person name="Birren B."/>
        </authorList>
    </citation>
    <scope>NUCLEOTIDE SEQUENCE [LARGE SCALE GENOMIC DNA]</scope>
    <source>
        <strain evidence="4 5">CBS 102226</strain>
    </source>
</reference>
<dbReference type="PRINTS" id="PR00081">
    <property type="entry name" value="GDHRDH"/>
</dbReference>
<accession>A0A0D2JQR1</accession>
<dbReference type="SUPFAM" id="SSF51735">
    <property type="entry name" value="NAD(P)-binding Rossmann-fold domains"/>
    <property type="match status" value="1"/>
</dbReference>
<dbReference type="InterPro" id="IPR036291">
    <property type="entry name" value="NAD(P)-bd_dom_sf"/>
</dbReference>
<dbReference type="GO" id="GO:0048038">
    <property type="term" value="F:quinone binding"/>
    <property type="evidence" value="ECO:0007669"/>
    <property type="project" value="TreeGrafter"/>
</dbReference>
<evidence type="ECO:0000313" key="5">
    <source>
        <dbReference type="Proteomes" id="UP000053411"/>
    </source>
</evidence>
<dbReference type="GO" id="GO:0016616">
    <property type="term" value="F:oxidoreductase activity, acting on the CH-OH group of donors, NAD or NADP as acceptor"/>
    <property type="evidence" value="ECO:0007669"/>
    <property type="project" value="TreeGrafter"/>
</dbReference>
<proteinExistence type="inferred from homology"/>
<dbReference type="AlphaFoldDB" id="A0A0D2JQR1"/>
<keyword evidence="3" id="KW-0560">Oxidoreductase</keyword>
<keyword evidence="2" id="KW-0521">NADP</keyword>
<evidence type="ECO:0000256" key="2">
    <source>
        <dbReference type="ARBA" id="ARBA00022857"/>
    </source>
</evidence>
<dbReference type="PANTHER" id="PTHR42760:SF133">
    <property type="entry name" value="3-OXOACYL-[ACYL-CARRIER-PROTEIN] REDUCTASE"/>
    <property type="match status" value="1"/>
</dbReference>
<dbReference type="InterPro" id="IPR002347">
    <property type="entry name" value="SDR_fam"/>
</dbReference>
<dbReference type="PRINTS" id="PR00080">
    <property type="entry name" value="SDRFAMILY"/>
</dbReference>
<dbReference type="RefSeq" id="XP_016626937.1">
    <property type="nucleotide sequence ID" value="XM_016781966.1"/>
</dbReference>
<name>A0A0D2JQR1_9EURO</name>
<dbReference type="GO" id="GO:0006633">
    <property type="term" value="P:fatty acid biosynthetic process"/>
    <property type="evidence" value="ECO:0007669"/>
    <property type="project" value="TreeGrafter"/>
</dbReference>
<dbReference type="PANTHER" id="PTHR42760">
    <property type="entry name" value="SHORT-CHAIN DEHYDROGENASES/REDUCTASES FAMILY MEMBER"/>
    <property type="match status" value="1"/>
</dbReference>
<dbReference type="Pfam" id="PF13561">
    <property type="entry name" value="adh_short_C2"/>
    <property type="match status" value="1"/>
</dbReference>
<organism evidence="4 5">
    <name type="scientific">Fonsecaea multimorphosa CBS 102226</name>
    <dbReference type="NCBI Taxonomy" id="1442371"/>
    <lineage>
        <taxon>Eukaryota</taxon>
        <taxon>Fungi</taxon>
        <taxon>Dikarya</taxon>
        <taxon>Ascomycota</taxon>
        <taxon>Pezizomycotina</taxon>
        <taxon>Eurotiomycetes</taxon>
        <taxon>Chaetothyriomycetidae</taxon>
        <taxon>Chaetothyriales</taxon>
        <taxon>Herpotrichiellaceae</taxon>
        <taxon>Fonsecaea</taxon>
    </lineage>
</organism>
<dbReference type="Gene3D" id="3.40.50.720">
    <property type="entry name" value="NAD(P)-binding Rossmann-like Domain"/>
    <property type="match status" value="1"/>
</dbReference>
<dbReference type="FunFam" id="3.40.50.720:FF:000084">
    <property type="entry name" value="Short-chain dehydrogenase reductase"/>
    <property type="match status" value="1"/>
</dbReference>
<dbReference type="Proteomes" id="UP000053411">
    <property type="component" value="Unassembled WGS sequence"/>
</dbReference>
<keyword evidence="5" id="KW-1185">Reference proteome</keyword>
<dbReference type="OrthoDB" id="37659at2759"/>